<protein>
    <submittedName>
        <fullName evidence="5">Non-ribosomal peptide synthetase</fullName>
    </submittedName>
</protein>
<dbReference type="InterPro" id="IPR006162">
    <property type="entry name" value="Ppantetheine_attach_site"/>
</dbReference>
<dbReference type="SUPFAM" id="SSF56801">
    <property type="entry name" value="Acetyl-CoA synthetase-like"/>
    <property type="match status" value="1"/>
</dbReference>
<dbReference type="GO" id="GO:0017000">
    <property type="term" value="P:antibiotic biosynthetic process"/>
    <property type="evidence" value="ECO:0007669"/>
    <property type="project" value="UniProtKB-ARBA"/>
</dbReference>
<dbReference type="InterPro" id="IPR020806">
    <property type="entry name" value="PKS_PP-bd"/>
</dbReference>
<keyword evidence="2" id="KW-0596">Phosphopantetheine</keyword>
<dbReference type="GO" id="GO:0031177">
    <property type="term" value="F:phosphopantetheine binding"/>
    <property type="evidence" value="ECO:0007669"/>
    <property type="project" value="InterPro"/>
</dbReference>
<dbReference type="InterPro" id="IPR020845">
    <property type="entry name" value="AMP-binding_CS"/>
</dbReference>
<dbReference type="Gene3D" id="3.40.50.980">
    <property type="match status" value="2"/>
</dbReference>
<dbReference type="InterPro" id="IPR000873">
    <property type="entry name" value="AMP-dep_synth/lig_dom"/>
</dbReference>
<feature type="domain" description="Carrier" evidence="4">
    <location>
        <begin position="513"/>
        <end position="587"/>
    </location>
</feature>
<evidence type="ECO:0000256" key="2">
    <source>
        <dbReference type="ARBA" id="ARBA00022450"/>
    </source>
</evidence>
<dbReference type="InterPro" id="IPR036736">
    <property type="entry name" value="ACP-like_sf"/>
</dbReference>
<dbReference type="PROSITE" id="PS00012">
    <property type="entry name" value="PHOSPHOPANTETHEINE"/>
    <property type="match status" value="1"/>
</dbReference>
<evidence type="ECO:0000256" key="3">
    <source>
        <dbReference type="ARBA" id="ARBA00022553"/>
    </source>
</evidence>
<dbReference type="FunFam" id="3.40.50.980:FF:000001">
    <property type="entry name" value="Non-ribosomal peptide synthetase"/>
    <property type="match status" value="1"/>
</dbReference>
<dbReference type="Gene3D" id="3.30.300.30">
    <property type="match status" value="1"/>
</dbReference>
<dbReference type="Gene3D" id="2.30.38.10">
    <property type="entry name" value="Luciferase, Domain 3"/>
    <property type="match status" value="1"/>
</dbReference>
<dbReference type="Pfam" id="PF00550">
    <property type="entry name" value="PP-binding"/>
    <property type="match status" value="1"/>
</dbReference>
<keyword evidence="3" id="KW-0597">Phosphoprotein</keyword>
<dbReference type="AlphaFoldDB" id="A0A6G3R0Z3"/>
<sequence>MASRTASDTDTIHARVAARAALTPDAPAVADADEAVSYAELDARATHLAHRLRARGVGIETRVAVALPRTPDLIVALLGVLKAGAAYVPVDPDYPLERQQFILEDSQSALVITTADDKAAFEGREALVLDPADRTEEPSPALEDASGGSNAAYVIYTSGTTGTPKGVVIEHRSVLDLLDDPQLAVAPGDVVAQFAPTAFDASVFEIWAALCAGGQVALLSGQRLSVDEIGAQLRQWQPDWLFLTTGLFHLIVAHNVDVLKSVDCLITGGDVLAPAHLRTAAESGPRRLYAAYGPTESTVFATLYPVLATPLTRAPLGQALRGGRVYILDTDLRPVPDGSVGEIYLGGAGVARSYHQRPALSAQRYLPDPFSAEPGARMYRTGDRGSVNSDGNVEFHGRVDRQVKVRGFRVEPEEIEAVLRAHSDVDNAVVTARPTVDNDKRLAAYLLSASERGLQVPALRTWLADRMPAYAIPATFVVMDAFPLDPNGKTDTARLPDPWTSRAAMQGLPSFVAPRTELERVIASAWAEALDLDEVGIEDGFFELGGDSLRSVQLLERLSRSGIALTAAQFFQARTVSALAAVAGRGIVVRS</sequence>
<dbReference type="GO" id="GO:0043041">
    <property type="term" value="P:amino acid activation for nonribosomal peptide biosynthetic process"/>
    <property type="evidence" value="ECO:0007669"/>
    <property type="project" value="TreeGrafter"/>
</dbReference>
<proteinExistence type="predicted"/>
<dbReference type="InterPro" id="IPR009081">
    <property type="entry name" value="PP-bd_ACP"/>
</dbReference>
<dbReference type="FunFam" id="1.10.1200.10:FF:000005">
    <property type="entry name" value="Nonribosomal peptide synthetase 1"/>
    <property type="match status" value="1"/>
</dbReference>
<dbReference type="Pfam" id="PF13193">
    <property type="entry name" value="AMP-binding_C"/>
    <property type="match status" value="1"/>
</dbReference>
<dbReference type="PROSITE" id="PS00455">
    <property type="entry name" value="AMP_BINDING"/>
    <property type="match status" value="1"/>
</dbReference>
<evidence type="ECO:0000313" key="5">
    <source>
        <dbReference type="EMBL" id="NEA89423.1"/>
    </source>
</evidence>
<dbReference type="Gene3D" id="1.10.1200.10">
    <property type="entry name" value="ACP-like"/>
    <property type="match status" value="1"/>
</dbReference>
<dbReference type="GO" id="GO:0044550">
    <property type="term" value="P:secondary metabolite biosynthetic process"/>
    <property type="evidence" value="ECO:0007669"/>
    <property type="project" value="TreeGrafter"/>
</dbReference>
<dbReference type="CDD" id="cd05930">
    <property type="entry name" value="A_NRPS"/>
    <property type="match status" value="1"/>
</dbReference>
<dbReference type="PANTHER" id="PTHR45527">
    <property type="entry name" value="NONRIBOSOMAL PEPTIDE SYNTHETASE"/>
    <property type="match status" value="1"/>
</dbReference>
<dbReference type="PROSITE" id="PS50075">
    <property type="entry name" value="CARRIER"/>
    <property type="match status" value="1"/>
</dbReference>
<dbReference type="SMART" id="SM00823">
    <property type="entry name" value="PKS_PP"/>
    <property type="match status" value="1"/>
</dbReference>
<dbReference type="SUPFAM" id="SSF47336">
    <property type="entry name" value="ACP-like"/>
    <property type="match status" value="1"/>
</dbReference>
<gene>
    <name evidence="5" type="ORF">G3I53_26100</name>
</gene>
<organism evidence="5">
    <name type="scientific">Streptomyces sp. SID14436</name>
    <dbReference type="NCBI Taxonomy" id="2706070"/>
    <lineage>
        <taxon>Bacteria</taxon>
        <taxon>Bacillati</taxon>
        <taxon>Actinomycetota</taxon>
        <taxon>Actinomycetes</taxon>
        <taxon>Kitasatosporales</taxon>
        <taxon>Streptomycetaceae</taxon>
        <taxon>Streptomyces</taxon>
    </lineage>
</organism>
<comment type="caution">
    <text evidence="5">The sequence shown here is derived from an EMBL/GenBank/DDBJ whole genome shotgun (WGS) entry which is preliminary data.</text>
</comment>
<comment type="cofactor">
    <cofactor evidence="1">
        <name>pantetheine 4'-phosphate</name>
        <dbReference type="ChEBI" id="CHEBI:47942"/>
    </cofactor>
</comment>
<reference evidence="5" key="1">
    <citation type="submission" date="2020-01" db="EMBL/GenBank/DDBJ databases">
        <title>Insect and environment-associated Actinomycetes.</title>
        <authorList>
            <person name="Currrie C."/>
            <person name="Chevrette M."/>
            <person name="Carlson C."/>
            <person name="Stubbendieck R."/>
            <person name="Wendt-Pienkowski E."/>
        </authorList>
    </citation>
    <scope>NUCLEOTIDE SEQUENCE</scope>
    <source>
        <strain evidence="5">SID14436</strain>
    </source>
</reference>
<evidence type="ECO:0000259" key="4">
    <source>
        <dbReference type="PROSITE" id="PS50075"/>
    </source>
</evidence>
<dbReference type="GO" id="GO:0005737">
    <property type="term" value="C:cytoplasm"/>
    <property type="evidence" value="ECO:0007669"/>
    <property type="project" value="TreeGrafter"/>
</dbReference>
<name>A0A6G3R0Z3_9ACTN</name>
<accession>A0A6G3R0Z3</accession>
<dbReference type="EMBL" id="JAAGMD010000725">
    <property type="protein sequence ID" value="NEA89423.1"/>
    <property type="molecule type" value="Genomic_DNA"/>
</dbReference>
<dbReference type="InterPro" id="IPR045851">
    <property type="entry name" value="AMP-bd_C_sf"/>
</dbReference>
<evidence type="ECO:0000256" key="1">
    <source>
        <dbReference type="ARBA" id="ARBA00001957"/>
    </source>
</evidence>
<dbReference type="InterPro" id="IPR025110">
    <property type="entry name" value="AMP-bd_C"/>
</dbReference>
<dbReference type="InterPro" id="IPR010071">
    <property type="entry name" value="AA_adenyl_dom"/>
</dbReference>
<dbReference type="RefSeq" id="WP_164336747.1">
    <property type="nucleotide sequence ID" value="NZ_JAAGMD010000725.1"/>
</dbReference>
<dbReference type="PANTHER" id="PTHR45527:SF1">
    <property type="entry name" value="FATTY ACID SYNTHASE"/>
    <property type="match status" value="1"/>
</dbReference>
<dbReference type="Pfam" id="PF00501">
    <property type="entry name" value="AMP-binding"/>
    <property type="match status" value="1"/>
</dbReference>
<dbReference type="NCBIfam" id="TIGR01733">
    <property type="entry name" value="AA-adenyl-dom"/>
    <property type="match status" value="1"/>
</dbReference>